<gene>
    <name evidence="3" type="ORF">EPJ80_02740</name>
</gene>
<reference evidence="3 4" key="1">
    <citation type="journal article" date="1992" name="Lakartidningen">
        <title>[Penicillin V and not amoxicillin is the first choice preparation in acute otitis].</title>
        <authorList>
            <person name="Kamme C."/>
            <person name="Lundgren K."/>
            <person name="Prellner K."/>
        </authorList>
    </citation>
    <scope>NUCLEOTIDE SEQUENCE [LARGE SCALE GENOMIC DNA]</scope>
    <source>
        <strain evidence="3 4">W1</strain>
    </source>
</reference>
<accession>A0A5C8CQ10</accession>
<sequence length="269" mass="29291">MKKIIISLLVINSFLFISCGGNSSASKKNVLVSGSSSVTPLMFKLAEKFEEANTNYSVTVETSDSTIGVQDTISGKNDIGMASRNLKENESPELDSYLLCQDGIVIIANNDSSIKQISEEELYNLYIKNTAIGSISKAISREDGSGTRSAFTDLTLIGKKEPLPNTVEILDSTGKVKTAVNSDSSKLGYISLGSIDDTIKPLSYKAKSQNQYVEPSVDNINSDNYKLYRPFYIFTKKGKEMSEGTKAFLDFIDSDVGKQVINESGYVAN</sequence>
<feature type="domain" description="PBP" evidence="2">
    <location>
        <begin position="24"/>
        <end position="255"/>
    </location>
</feature>
<dbReference type="PANTHER" id="PTHR30570">
    <property type="entry name" value="PERIPLASMIC PHOSPHATE BINDING COMPONENT OF PHOSPHATE ABC TRANSPORTER"/>
    <property type="match status" value="1"/>
</dbReference>
<comment type="caution">
    <text evidence="3">The sequence shown here is derived from an EMBL/GenBank/DDBJ whole genome shotgun (WGS) entry which is preliminary data.</text>
</comment>
<dbReference type="EMBL" id="SAXT01000001">
    <property type="protein sequence ID" value="TXJ13672.1"/>
    <property type="molecule type" value="Genomic_DNA"/>
</dbReference>
<dbReference type="RefSeq" id="WP_147757797.1">
    <property type="nucleotide sequence ID" value="NZ_SAXT01000001.1"/>
</dbReference>
<keyword evidence="1" id="KW-0732">Signal</keyword>
<evidence type="ECO:0000256" key="1">
    <source>
        <dbReference type="ARBA" id="ARBA00022729"/>
    </source>
</evidence>
<dbReference type="SUPFAM" id="SSF53850">
    <property type="entry name" value="Periplasmic binding protein-like II"/>
    <property type="match status" value="1"/>
</dbReference>
<dbReference type="Pfam" id="PF12849">
    <property type="entry name" value="PBP_like_2"/>
    <property type="match status" value="1"/>
</dbReference>
<dbReference type="PANTHER" id="PTHR30570:SF1">
    <property type="entry name" value="PHOSPHATE-BINDING PROTEIN PSTS"/>
    <property type="match status" value="1"/>
</dbReference>
<evidence type="ECO:0000259" key="2">
    <source>
        <dbReference type="Pfam" id="PF12849"/>
    </source>
</evidence>
<dbReference type="InterPro" id="IPR024370">
    <property type="entry name" value="PBP_domain"/>
</dbReference>
<evidence type="ECO:0000313" key="4">
    <source>
        <dbReference type="Proteomes" id="UP000325116"/>
    </source>
</evidence>
<dbReference type="PROSITE" id="PS51257">
    <property type="entry name" value="PROKAR_LIPOPROTEIN"/>
    <property type="match status" value="1"/>
</dbReference>
<dbReference type="Proteomes" id="UP000325116">
    <property type="component" value="Unassembled WGS sequence"/>
</dbReference>
<dbReference type="Gene3D" id="3.40.190.10">
    <property type="entry name" value="Periplasmic binding protein-like II"/>
    <property type="match status" value="2"/>
</dbReference>
<dbReference type="InterPro" id="IPR050811">
    <property type="entry name" value="Phosphate_ABC_transporter"/>
</dbReference>
<organism evidence="3 4">
    <name type="scientific">Brachyspira aalborgi</name>
    <dbReference type="NCBI Taxonomy" id="29522"/>
    <lineage>
        <taxon>Bacteria</taxon>
        <taxon>Pseudomonadati</taxon>
        <taxon>Spirochaetota</taxon>
        <taxon>Spirochaetia</taxon>
        <taxon>Brachyspirales</taxon>
        <taxon>Brachyspiraceae</taxon>
        <taxon>Brachyspira</taxon>
    </lineage>
</organism>
<name>A0A5C8CQ10_9SPIR</name>
<proteinExistence type="predicted"/>
<protein>
    <submittedName>
        <fullName evidence="3">Phosphate ABC transporter substrate-binding protein</fullName>
    </submittedName>
</protein>
<evidence type="ECO:0000313" key="3">
    <source>
        <dbReference type="EMBL" id="TXJ13672.1"/>
    </source>
</evidence>
<dbReference type="AlphaFoldDB" id="A0A5C8CQ10"/>